<gene>
    <name evidence="19" type="ORF">NAEGRDRAFT_81445</name>
</gene>
<feature type="compositionally biased region" description="Polar residues" evidence="13">
    <location>
        <begin position="1146"/>
        <end position="1161"/>
    </location>
</feature>
<reference evidence="19 20" key="1">
    <citation type="journal article" date="2010" name="Cell">
        <title>The genome of Naegleria gruberi illuminates early eukaryotic versatility.</title>
        <authorList>
            <person name="Fritz-Laylin L.K."/>
            <person name="Prochnik S.E."/>
            <person name="Ginger M.L."/>
            <person name="Dacks J.B."/>
            <person name="Carpenter M.L."/>
            <person name="Field M.C."/>
            <person name="Kuo A."/>
            <person name="Paredez A."/>
            <person name="Chapman J."/>
            <person name="Pham J."/>
            <person name="Shu S."/>
            <person name="Neupane R."/>
            <person name="Cipriano M."/>
            <person name="Mancuso J."/>
            <person name="Tu H."/>
            <person name="Salamov A."/>
            <person name="Lindquist E."/>
            <person name="Shapiro H."/>
            <person name="Lucas S."/>
            <person name="Grigoriev I.V."/>
            <person name="Cande W.Z."/>
            <person name="Fulton C."/>
            <person name="Rokhsar D.S."/>
            <person name="Dawson S.C."/>
        </authorList>
    </citation>
    <scope>NUCLEOTIDE SEQUENCE [LARGE SCALE GENOMIC DNA]</scope>
    <source>
        <strain evidence="19 20">NEG-M</strain>
    </source>
</reference>
<dbReference type="CDD" id="cd18673">
    <property type="entry name" value="PIN_XRN1-2-like"/>
    <property type="match status" value="1"/>
</dbReference>
<dbReference type="InterPro" id="IPR027073">
    <property type="entry name" value="5_3_exoribonuclease"/>
</dbReference>
<dbReference type="PANTHER" id="PTHR12341">
    <property type="entry name" value="5'-&gt;3' EXORIBONUCLEASE"/>
    <property type="match status" value="1"/>
</dbReference>
<keyword evidence="6" id="KW-0540">Nuclease</keyword>
<feature type="compositionally biased region" description="Low complexity" evidence="13">
    <location>
        <begin position="1115"/>
        <end position="1145"/>
    </location>
</feature>
<evidence type="ECO:0000256" key="2">
    <source>
        <dbReference type="ARBA" id="ARBA00013845"/>
    </source>
</evidence>
<dbReference type="GO" id="GO:0016075">
    <property type="term" value="P:rRNA catabolic process"/>
    <property type="evidence" value="ECO:0007669"/>
    <property type="project" value="TreeGrafter"/>
</dbReference>
<keyword evidence="8" id="KW-0269">Exonuclease</keyword>
<evidence type="ECO:0000256" key="3">
    <source>
        <dbReference type="ARBA" id="ARBA00022472"/>
    </source>
</evidence>
<dbReference type="GO" id="GO:0005634">
    <property type="term" value="C:nucleus"/>
    <property type="evidence" value="ECO:0007669"/>
    <property type="project" value="UniProtKB-SubCell"/>
</dbReference>
<dbReference type="Pfam" id="PF03159">
    <property type="entry name" value="XRN_N"/>
    <property type="match status" value="1"/>
</dbReference>
<dbReference type="GeneID" id="8853975"/>
<evidence type="ECO:0000313" key="19">
    <source>
        <dbReference type="EMBL" id="EFC39014.1"/>
    </source>
</evidence>
<keyword evidence="5" id="KW-0507">mRNA processing</keyword>
<evidence type="ECO:0000256" key="9">
    <source>
        <dbReference type="ARBA" id="ARBA00023015"/>
    </source>
</evidence>
<dbReference type="GO" id="GO:0006364">
    <property type="term" value="P:rRNA processing"/>
    <property type="evidence" value="ECO:0007669"/>
    <property type="project" value="UniProtKB-KW"/>
</dbReference>
<dbReference type="InterPro" id="IPR047007">
    <property type="entry name" value="XRN1_D1_sf"/>
</dbReference>
<dbReference type="InterPro" id="IPR041385">
    <property type="entry name" value="SH3_12"/>
</dbReference>
<feature type="domain" description="Exoribonuclease Xrn1 D2/D3" evidence="18">
    <location>
        <begin position="712"/>
        <end position="830"/>
    </location>
</feature>
<dbReference type="AlphaFoldDB" id="D2VW45"/>
<keyword evidence="10" id="KW-0804">Transcription</keyword>
<dbReference type="GO" id="GO:0003723">
    <property type="term" value="F:RNA binding"/>
    <property type="evidence" value="ECO:0007669"/>
    <property type="project" value="TreeGrafter"/>
</dbReference>
<feature type="region of interest" description="Disordered" evidence="13">
    <location>
        <begin position="1100"/>
        <end position="1261"/>
    </location>
</feature>
<evidence type="ECO:0000259" key="15">
    <source>
        <dbReference type="Pfam" id="PF17846"/>
    </source>
</evidence>
<dbReference type="FunCoup" id="D2VW45">
    <property type="interactions" value="291"/>
</dbReference>
<dbReference type="InParanoid" id="D2VW45"/>
<dbReference type="VEuPathDB" id="AmoebaDB:NAEGRDRAFT_81445"/>
<evidence type="ECO:0000259" key="16">
    <source>
        <dbReference type="Pfam" id="PF18129"/>
    </source>
</evidence>
<keyword evidence="7" id="KW-0378">Hydrolase</keyword>
<keyword evidence="9" id="KW-0805">Transcription regulation</keyword>
<protein>
    <recommendedName>
        <fullName evidence="2">5'-3' exoribonuclease 2</fullName>
    </recommendedName>
</protein>
<organism evidence="20">
    <name type="scientific">Naegleria gruberi</name>
    <name type="common">Amoeba</name>
    <dbReference type="NCBI Taxonomy" id="5762"/>
    <lineage>
        <taxon>Eukaryota</taxon>
        <taxon>Discoba</taxon>
        <taxon>Heterolobosea</taxon>
        <taxon>Tetramitia</taxon>
        <taxon>Eutetramitia</taxon>
        <taxon>Vahlkampfiidae</taxon>
        <taxon>Naegleria</taxon>
    </lineage>
</organism>
<evidence type="ECO:0000256" key="1">
    <source>
        <dbReference type="ARBA" id="ARBA00004123"/>
    </source>
</evidence>
<dbReference type="Pfam" id="PF18334">
    <property type="entry name" value="XRN1_D2_D3"/>
    <property type="match status" value="2"/>
</dbReference>
<evidence type="ECO:0000259" key="18">
    <source>
        <dbReference type="Pfam" id="PF18334"/>
    </source>
</evidence>
<dbReference type="Gene3D" id="2.170.260.40">
    <property type="match status" value="1"/>
</dbReference>
<evidence type="ECO:0000259" key="17">
    <source>
        <dbReference type="Pfam" id="PF18332"/>
    </source>
</evidence>
<feature type="domain" description="5'-3' exoribonuclease 1 SH3-like" evidence="16">
    <location>
        <begin position="996"/>
        <end position="1062"/>
    </location>
</feature>
<dbReference type="GO" id="GO:0006353">
    <property type="term" value="P:DNA-templated transcription termination"/>
    <property type="evidence" value="ECO:0007669"/>
    <property type="project" value="UniProtKB-KW"/>
</dbReference>
<accession>D2VW45</accession>
<comment type="similarity">
    <text evidence="12">Belongs to the 5'-3' exonuclease family.</text>
</comment>
<dbReference type="InterPro" id="IPR004859">
    <property type="entry name" value="Xrn1_N"/>
</dbReference>
<evidence type="ECO:0000256" key="7">
    <source>
        <dbReference type="ARBA" id="ARBA00022801"/>
    </source>
</evidence>
<keyword evidence="4" id="KW-0698">rRNA processing</keyword>
<proteinExistence type="inferred from homology"/>
<evidence type="ECO:0000256" key="13">
    <source>
        <dbReference type="SAM" id="MobiDB-lite"/>
    </source>
</evidence>
<feature type="domain" description="5'-3' exoribonuclease 1 D1" evidence="17">
    <location>
        <begin position="513"/>
        <end position="691"/>
    </location>
</feature>
<dbReference type="EMBL" id="GG738903">
    <property type="protein sequence ID" value="EFC39014.1"/>
    <property type="molecule type" value="Genomic_DNA"/>
</dbReference>
<dbReference type="OMA" id="CTHPNDV"/>
<dbReference type="GO" id="GO:0004534">
    <property type="term" value="F:5'-3' RNA exonuclease activity"/>
    <property type="evidence" value="ECO:0007669"/>
    <property type="project" value="TreeGrafter"/>
</dbReference>
<dbReference type="Pfam" id="PF18332">
    <property type="entry name" value="XRN1_D1"/>
    <property type="match status" value="1"/>
</dbReference>
<evidence type="ECO:0000256" key="4">
    <source>
        <dbReference type="ARBA" id="ARBA00022552"/>
    </source>
</evidence>
<evidence type="ECO:0000256" key="6">
    <source>
        <dbReference type="ARBA" id="ARBA00022722"/>
    </source>
</evidence>
<name>D2VW45_NAEGR</name>
<dbReference type="InterPro" id="IPR041412">
    <property type="entry name" value="Xrn1_helical"/>
</dbReference>
<feature type="compositionally biased region" description="Basic residues" evidence="13">
    <location>
        <begin position="1171"/>
        <end position="1180"/>
    </location>
</feature>
<dbReference type="GO" id="GO:0006397">
    <property type="term" value="P:mRNA processing"/>
    <property type="evidence" value="ECO:0007669"/>
    <property type="project" value="UniProtKB-KW"/>
</dbReference>
<feature type="domain" description="Xrn1 helical" evidence="15">
    <location>
        <begin position="279"/>
        <end position="403"/>
    </location>
</feature>
<evidence type="ECO:0000313" key="20">
    <source>
        <dbReference type="Proteomes" id="UP000006671"/>
    </source>
</evidence>
<sequence>MGVPRLFKWLSERYPCIASSLTEATIPTVDNLYLDMNGIIHNCTHKDDELKAQLTEKEMILKIFRYIDQLFQLIKPSKHFFLALDGVAPRAKMNQQRSRRFRKVFDEQQLRKKLEQKGEKVPERDNLFDSNCITPGTEFMAKLSMHLKYFIHSKMQTDIKWQQCKVILSGHEVPGEGEHKIMNFIRGRKMEAGYQPNERHCLYGLDADLICLGLVTHEPHFMLLREDVFEQYRNNDSKEKSSNKPFAEKFHLLHLCALRQYLDFEFRQALLEQKLSFEYDLERIIDDFVFFIFFTGNDFLPHMPTLDIKEGSINTMIDIYKQILPKSGYLTELGDVHLERVQDFVRALASQESSMMEQRYTARLRENRKTRRRRGAKQVVDSEGFKSVGNSVNHPQTEATVENASSVLDSFANELSPGSLKKHLLQQEELFVNDGDHTEKDMGLVVGMSSVMDFNAPATVNYGVDADEDLEDEEGVEVEEVNDLLLKSIGDNGFDFNEQVIELPKYEKFLPKLCDGVKIGKHNLEGFPVLDCKTTQVEEKDVGIALFGHPSKKPSLVINMNPQYSRDQMMDDEFVIEESVKAAQGLSKYIGKKVYIGYPYPRLGILSSIADERASYFENSEPEYHNERDAEMFRKEYSYHKNVLLRRYGLDIGNVKVLLFVKLFKGMKRDKFGIKKSFHRDEFAYPHSLIVLPDDYEPTPDSKFAETGPQAVEKEYPVNSTVLVLGDQSYASLGKVAGYDKKFLKVSLTTPYSDQTPRPKFPKEAVTEFAAEKYVPLHIASKRLGLTKKALGLLIGSIRLELSNTKLTPNVGLGLRSKKSSKRIVGYCKCDFNEQNLDDSYFLNFDGGSLFTKPLSNKFSVGGTFGDWELSDKAMTLIGNFCQAFPDFVAKLEQDIPFRCELFFPNTLKDNHEKDKYYQTKVAEITKWIDEQGFRSLPFVDIEQDVLPVSALKAIEEAAIEFSKQPAQTPALQSIVIDPVFVHKPEDPCPNLFYIADFALGHRVMQMSGSGSARFGLVGTLVGIDGDNGQVIFDEEFVGGSTFGSRLSTARGAIVSLRSLVNLDKKKYIRVYDNEQKKYSYKQNVDYTKEHYFTTSSYNYDMPKVQNNQKQPASPQTQQPNNQRPQQPYKQRQFQPNNNNKNTNNGSSFKILNSNEANNANEHPFNFGKNGKPKHEKRRLQQNESQQVQQEGSSQQVQQETKTQEASSSSSTASTSSEDYNPSELFKQSRAKHRQNRVQKQTTTEDSAHDYLNMLQTQYKK</sequence>
<dbReference type="OrthoDB" id="372487at2759"/>
<keyword evidence="20" id="KW-1185">Reference proteome</keyword>
<evidence type="ECO:0000256" key="11">
    <source>
        <dbReference type="ARBA" id="ARBA00023242"/>
    </source>
</evidence>
<feature type="compositionally biased region" description="Low complexity" evidence="13">
    <location>
        <begin position="1182"/>
        <end position="1217"/>
    </location>
</feature>
<dbReference type="GO" id="GO:0000956">
    <property type="term" value="P:nuclear-transcribed mRNA catabolic process"/>
    <property type="evidence" value="ECO:0007669"/>
    <property type="project" value="TreeGrafter"/>
</dbReference>
<dbReference type="Pfam" id="PF17846">
    <property type="entry name" value="XRN_M"/>
    <property type="match status" value="1"/>
</dbReference>
<dbReference type="Gene3D" id="3.40.50.12390">
    <property type="match status" value="2"/>
</dbReference>
<dbReference type="InterPro" id="IPR047008">
    <property type="entry name" value="XRN1_SH3_sf"/>
</dbReference>
<evidence type="ECO:0000259" key="14">
    <source>
        <dbReference type="Pfam" id="PF03159"/>
    </source>
</evidence>
<dbReference type="Pfam" id="PF18129">
    <property type="entry name" value="SH3_12"/>
    <property type="match status" value="1"/>
</dbReference>
<dbReference type="PANTHER" id="PTHR12341:SF7">
    <property type="entry name" value="5'-3' EXORIBONUCLEASE 1"/>
    <property type="match status" value="1"/>
</dbReference>
<evidence type="ECO:0000256" key="5">
    <source>
        <dbReference type="ARBA" id="ARBA00022664"/>
    </source>
</evidence>
<comment type="subcellular location">
    <subcellularLocation>
        <location evidence="1">Nucleus</location>
    </subcellularLocation>
</comment>
<dbReference type="InterPro" id="IPR040992">
    <property type="entry name" value="XRN1_D1"/>
</dbReference>
<dbReference type="KEGG" id="ngr:NAEGRDRAFT_81445"/>
<keyword evidence="3" id="KW-0806">Transcription termination</keyword>
<feature type="domain" description="Xrn1 N-terminal" evidence="14">
    <location>
        <begin position="1"/>
        <end position="227"/>
    </location>
</feature>
<feature type="domain" description="Exoribonuclease Xrn1 D2/D3" evidence="18">
    <location>
        <begin position="867"/>
        <end position="970"/>
    </location>
</feature>
<evidence type="ECO:0000256" key="10">
    <source>
        <dbReference type="ARBA" id="ARBA00023163"/>
    </source>
</evidence>
<evidence type="ECO:0000256" key="8">
    <source>
        <dbReference type="ARBA" id="ARBA00022839"/>
    </source>
</evidence>
<dbReference type="STRING" id="5762.D2VW45"/>
<dbReference type="Proteomes" id="UP000006671">
    <property type="component" value="Unassembled WGS sequence"/>
</dbReference>
<dbReference type="InterPro" id="IPR041106">
    <property type="entry name" value="XRN1_D2_D3"/>
</dbReference>
<evidence type="ECO:0000256" key="12">
    <source>
        <dbReference type="ARBA" id="ARBA00038299"/>
    </source>
</evidence>
<feature type="compositionally biased region" description="Polar residues" evidence="13">
    <location>
        <begin position="1100"/>
        <end position="1114"/>
    </location>
</feature>
<dbReference type="FunFam" id="3.40.50.12390:FF:000005">
    <property type="entry name" value="5'-3' exoribonuclease 2"/>
    <property type="match status" value="1"/>
</dbReference>
<dbReference type="RefSeq" id="XP_002671758.1">
    <property type="nucleotide sequence ID" value="XM_002671712.1"/>
</dbReference>
<dbReference type="eggNOG" id="KOG2045">
    <property type="taxonomic scope" value="Eukaryota"/>
</dbReference>
<dbReference type="Gene3D" id="2.30.30.750">
    <property type="match status" value="1"/>
</dbReference>
<keyword evidence="11" id="KW-0539">Nucleus</keyword>